<evidence type="ECO:0000313" key="3">
    <source>
        <dbReference type="Proteomes" id="UP000637774"/>
    </source>
</evidence>
<keyword evidence="3" id="KW-1185">Reference proteome</keyword>
<dbReference type="Proteomes" id="UP000637774">
    <property type="component" value="Unassembled WGS sequence"/>
</dbReference>
<accession>A0ABQ2A4X3</accession>
<protein>
    <recommendedName>
        <fullName evidence="4">Secreted protein</fullName>
    </recommendedName>
</protein>
<gene>
    <name evidence="2" type="ORF">GCM10011495_22070</name>
</gene>
<dbReference type="EMBL" id="BMGY01000018">
    <property type="protein sequence ID" value="GGH86156.1"/>
    <property type="molecule type" value="Genomic_DNA"/>
</dbReference>
<sequence length="83" mass="9458">MRRRLATTGPVAACAARTRGNRSCCRQKAPPLESAGAVQDWASSWQTGNSNSTQHDKRRSINNNRNEMDWRYNGLQVFLFCWV</sequence>
<reference evidence="3" key="1">
    <citation type="journal article" date="2019" name="Int. J. Syst. Evol. Microbiol.">
        <title>The Global Catalogue of Microorganisms (GCM) 10K type strain sequencing project: providing services to taxonomists for standard genome sequencing and annotation.</title>
        <authorList>
            <consortium name="The Broad Institute Genomics Platform"/>
            <consortium name="The Broad Institute Genome Sequencing Center for Infectious Disease"/>
            <person name="Wu L."/>
            <person name="Ma J."/>
        </authorList>
    </citation>
    <scope>NUCLEOTIDE SEQUENCE [LARGE SCALE GENOMIC DNA]</scope>
    <source>
        <strain evidence="3">CGMCC 1.14966</strain>
    </source>
</reference>
<organism evidence="2 3">
    <name type="scientific">Hymenobacter frigidus</name>
    <dbReference type="NCBI Taxonomy" id="1524095"/>
    <lineage>
        <taxon>Bacteria</taxon>
        <taxon>Pseudomonadati</taxon>
        <taxon>Bacteroidota</taxon>
        <taxon>Cytophagia</taxon>
        <taxon>Cytophagales</taxon>
        <taxon>Hymenobacteraceae</taxon>
        <taxon>Hymenobacter</taxon>
    </lineage>
</organism>
<comment type="caution">
    <text evidence="2">The sequence shown here is derived from an EMBL/GenBank/DDBJ whole genome shotgun (WGS) entry which is preliminary data.</text>
</comment>
<evidence type="ECO:0000256" key="1">
    <source>
        <dbReference type="SAM" id="MobiDB-lite"/>
    </source>
</evidence>
<feature type="compositionally biased region" description="Polar residues" evidence="1">
    <location>
        <begin position="44"/>
        <end position="53"/>
    </location>
</feature>
<name>A0ABQ2A4X3_9BACT</name>
<evidence type="ECO:0008006" key="4">
    <source>
        <dbReference type="Google" id="ProtNLM"/>
    </source>
</evidence>
<feature type="region of interest" description="Disordered" evidence="1">
    <location>
        <begin position="44"/>
        <end position="63"/>
    </location>
</feature>
<evidence type="ECO:0000313" key="2">
    <source>
        <dbReference type="EMBL" id="GGH86156.1"/>
    </source>
</evidence>
<proteinExistence type="predicted"/>